<evidence type="ECO:0000259" key="7">
    <source>
        <dbReference type="Pfam" id="PF00892"/>
    </source>
</evidence>
<dbReference type="EMBL" id="RRAZ01000047">
    <property type="protein sequence ID" value="RRH69238.1"/>
    <property type="molecule type" value="Genomic_DNA"/>
</dbReference>
<feature type="domain" description="EamA" evidence="7">
    <location>
        <begin position="36"/>
        <end position="169"/>
    </location>
</feature>
<dbReference type="SUPFAM" id="SSF103481">
    <property type="entry name" value="Multidrug resistance efflux transporter EmrE"/>
    <property type="match status" value="2"/>
</dbReference>
<dbReference type="Pfam" id="PF00892">
    <property type="entry name" value="EamA"/>
    <property type="match status" value="1"/>
</dbReference>
<evidence type="ECO:0000256" key="5">
    <source>
        <dbReference type="ARBA" id="ARBA00023136"/>
    </source>
</evidence>
<gene>
    <name evidence="8" type="ORF">EG244_18770</name>
</gene>
<feature type="transmembrane region" description="Helical" evidence="6">
    <location>
        <begin position="102"/>
        <end position="122"/>
    </location>
</feature>
<evidence type="ECO:0000256" key="1">
    <source>
        <dbReference type="ARBA" id="ARBA00004141"/>
    </source>
</evidence>
<sequence>MRLTGWPAAGVKGGHLTGPGVARLILRTIAASSTLTGICFALAAGMIYSLNDMSIKFLSSGYPLHQIVATRSVIALVIVLLSMRLITGGWHHLRTSRFRFHALRVGVVFISNITYFLGLAALPLADAVATAYIGPVFITLLSIFFLGEKVGPHRWAAVVAGLIGTLVMVRPGAGTLQVAALLVVFSAFTYAVSQMMVRQMRGTESTFTMGFYMQAGFLLSSLTTGALIGHGQFNVFEDGSLTFLFRPWVWPTPSDLPFFIVMGLAIGAASLMMAQAYRTLEAAVAAPFEYIAIPMAVFWGLTVFGTLPDLTSFAGMALIIGSGLYTIWRETVKKKS</sequence>
<dbReference type="OrthoDB" id="9812899at2"/>
<comment type="similarity">
    <text evidence="2">Belongs to the drug/metabolite transporter (DMT) superfamily. 10 TMS drug/metabolite exporter (DME) (TC 2.A.7.3) family.</text>
</comment>
<comment type="caution">
    <text evidence="8">The sequence shown here is derived from an EMBL/GenBank/DDBJ whole genome shotgun (WGS) entry which is preliminary data.</text>
</comment>
<feature type="transmembrane region" description="Helical" evidence="6">
    <location>
        <begin position="256"/>
        <end position="277"/>
    </location>
</feature>
<dbReference type="InterPro" id="IPR037185">
    <property type="entry name" value="EmrE-like"/>
</dbReference>
<feature type="transmembrane region" description="Helical" evidence="6">
    <location>
        <begin position="209"/>
        <end position="236"/>
    </location>
</feature>
<dbReference type="GO" id="GO:0016020">
    <property type="term" value="C:membrane"/>
    <property type="evidence" value="ECO:0007669"/>
    <property type="project" value="UniProtKB-SubCell"/>
</dbReference>
<dbReference type="InterPro" id="IPR000620">
    <property type="entry name" value="EamA_dom"/>
</dbReference>
<dbReference type="PANTHER" id="PTHR22911">
    <property type="entry name" value="ACYL-MALONYL CONDENSING ENZYME-RELATED"/>
    <property type="match status" value="1"/>
</dbReference>
<proteinExistence type="inferred from homology"/>
<keyword evidence="5 6" id="KW-0472">Membrane</keyword>
<evidence type="ECO:0000256" key="4">
    <source>
        <dbReference type="ARBA" id="ARBA00022989"/>
    </source>
</evidence>
<evidence type="ECO:0000313" key="9">
    <source>
        <dbReference type="Proteomes" id="UP000282125"/>
    </source>
</evidence>
<accession>A0A3P3DA22</accession>
<feature type="transmembrane region" description="Helical" evidence="6">
    <location>
        <begin position="179"/>
        <end position="197"/>
    </location>
</feature>
<comment type="subcellular location">
    <subcellularLocation>
        <location evidence="1">Membrane</location>
        <topology evidence="1">Multi-pass membrane protein</topology>
    </subcellularLocation>
</comment>
<reference evidence="8 9" key="1">
    <citation type="submission" date="2018-11" db="EMBL/GenBank/DDBJ databases">
        <title>Gemmobacter sp. nov., YIM 102744-1 draft genome.</title>
        <authorList>
            <person name="Li G."/>
            <person name="Jiang Y."/>
        </authorList>
    </citation>
    <scope>NUCLEOTIDE SEQUENCE [LARGE SCALE GENOMIC DNA]</scope>
    <source>
        <strain evidence="8 9">YIM 102744-1</strain>
    </source>
</reference>
<evidence type="ECO:0000256" key="3">
    <source>
        <dbReference type="ARBA" id="ARBA00022692"/>
    </source>
</evidence>
<dbReference type="AlphaFoldDB" id="A0A3P3DA22"/>
<evidence type="ECO:0000313" key="8">
    <source>
        <dbReference type="EMBL" id="RRH69238.1"/>
    </source>
</evidence>
<keyword evidence="3 6" id="KW-0812">Transmembrane</keyword>
<evidence type="ECO:0000256" key="2">
    <source>
        <dbReference type="ARBA" id="ARBA00009853"/>
    </source>
</evidence>
<name>A0A3P3DA22_9RHOB</name>
<feature type="transmembrane region" description="Helical" evidence="6">
    <location>
        <begin position="24"/>
        <end position="48"/>
    </location>
</feature>
<dbReference type="Gene3D" id="1.10.3730.20">
    <property type="match status" value="1"/>
</dbReference>
<feature type="transmembrane region" description="Helical" evidence="6">
    <location>
        <begin position="128"/>
        <end position="147"/>
    </location>
</feature>
<feature type="transmembrane region" description="Helical" evidence="6">
    <location>
        <begin position="154"/>
        <end position="173"/>
    </location>
</feature>
<feature type="transmembrane region" description="Helical" evidence="6">
    <location>
        <begin position="284"/>
        <end position="304"/>
    </location>
</feature>
<keyword evidence="4 6" id="KW-1133">Transmembrane helix</keyword>
<keyword evidence="9" id="KW-1185">Reference proteome</keyword>
<dbReference type="Proteomes" id="UP000282125">
    <property type="component" value="Unassembled WGS sequence"/>
</dbReference>
<feature type="transmembrane region" description="Helical" evidence="6">
    <location>
        <begin position="68"/>
        <end position="90"/>
    </location>
</feature>
<organism evidence="8 9">
    <name type="scientific">Falsigemmobacter faecalis</name>
    <dbReference type="NCBI Taxonomy" id="2488730"/>
    <lineage>
        <taxon>Bacteria</taxon>
        <taxon>Pseudomonadati</taxon>
        <taxon>Pseudomonadota</taxon>
        <taxon>Alphaproteobacteria</taxon>
        <taxon>Rhodobacterales</taxon>
        <taxon>Paracoccaceae</taxon>
        <taxon>Falsigemmobacter</taxon>
    </lineage>
</organism>
<dbReference type="PANTHER" id="PTHR22911:SF6">
    <property type="entry name" value="SOLUTE CARRIER FAMILY 35 MEMBER G1"/>
    <property type="match status" value="1"/>
</dbReference>
<protein>
    <submittedName>
        <fullName evidence="8">DMT family transporter</fullName>
    </submittedName>
</protein>
<evidence type="ECO:0000256" key="6">
    <source>
        <dbReference type="SAM" id="Phobius"/>
    </source>
</evidence>
<feature type="transmembrane region" description="Helical" evidence="6">
    <location>
        <begin position="310"/>
        <end position="328"/>
    </location>
</feature>